<dbReference type="EMBL" id="PNJD01000323">
    <property type="protein sequence ID" value="PMP95630.1"/>
    <property type="molecule type" value="Genomic_DNA"/>
</dbReference>
<feature type="transmembrane region" description="Helical" evidence="5">
    <location>
        <begin position="23"/>
        <end position="43"/>
    </location>
</feature>
<dbReference type="Proteomes" id="UP000235460">
    <property type="component" value="Unassembled WGS sequence"/>
</dbReference>
<gene>
    <name evidence="8" type="ORF">C0169_05255</name>
    <name evidence="7" type="ORF">C0190_04325</name>
</gene>
<evidence type="ECO:0000259" key="6">
    <source>
        <dbReference type="Pfam" id="PF06305"/>
    </source>
</evidence>
<evidence type="ECO:0000256" key="3">
    <source>
        <dbReference type="ARBA" id="ARBA00022989"/>
    </source>
</evidence>
<feature type="transmembrane region" description="Helical" evidence="5">
    <location>
        <begin position="63"/>
        <end position="88"/>
    </location>
</feature>
<evidence type="ECO:0000313" key="10">
    <source>
        <dbReference type="Proteomes" id="UP000235619"/>
    </source>
</evidence>
<evidence type="ECO:0000256" key="1">
    <source>
        <dbReference type="ARBA" id="ARBA00022475"/>
    </source>
</evidence>
<keyword evidence="1" id="KW-1003">Cell membrane</keyword>
<dbReference type="Proteomes" id="UP000235619">
    <property type="component" value="Unassembled WGS sequence"/>
</dbReference>
<keyword evidence="2 5" id="KW-0812">Transmembrane</keyword>
<sequence>MNLPIEAFLNIEYNKKPYWEAKLIIRLIIWIIITLFIVLFVVFNVEPKVNVYILPGVTLENIPLALVIIISFILGLLAGMILFLGQIIKYQLELRRARKHAHTETKTLGGKDED</sequence>
<dbReference type="EMBL" id="PNIK01000062">
    <property type="protein sequence ID" value="PMP66948.1"/>
    <property type="molecule type" value="Genomic_DNA"/>
</dbReference>
<proteinExistence type="predicted"/>
<evidence type="ECO:0000256" key="2">
    <source>
        <dbReference type="ARBA" id="ARBA00022692"/>
    </source>
</evidence>
<reference evidence="9 10" key="1">
    <citation type="submission" date="2018-01" db="EMBL/GenBank/DDBJ databases">
        <title>Metagenomic assembled genomes from two thermal pools in the Uzon Caldera, Kamchatka, Russia.</title>
        <authorList>
            <person name="Wilkins L."/>
            <person name="Ettinger C."/>
        </authorList>
    </citation>
    <scope>NUCLEOTIDE SEQUENCE [LARGE SCALE GENOMIC DNA]</scope>
    <source>
        <strain evidence="8">ARK-04</strain>
        <strain evidence="7">ZAV-08</strain>
    </source>
</reference>
<evidence type="ECO:0000313" key="7">
    <source>
        <dbReference type="EMBL" id="PMP66948.1"/>
    </source>
</evidence>
<comment type="caution">
    <text evidence="7">The sequence shown here is derived from an EMBL/GenBank/DDBJ whole genome shotgun (WGS) entry which is preliminary data.</text>
</comment>
<evidence type="ECO:0000256" key="4">
    <source>
        <dbReference type="ARBA" id="ARBA00023136"/>
    </source>
</evidence>
<accession>A0A2N7PND2</accession>
<dbReference type="AlphaFoldDB" id="A0A2N7PND2"/>
<feature type="domain" description="Lipopolysaccharide assembly protein A" evidence="6">
    <location>
        <begin position="49"/>
        <end position="106"/>
    </location>
</feature>
<keyword evidence="3 5" id="KW-1133">Transmembrane helix</keyword>
<organism evidence="7 9">
    <name type="scientific">Thermodesulfobacterium geofontis</name>
    <dbReference type="NCBI Taxonomy" id="1295609"/>
    <lineage>
        <taxon>Bacteria</taxon>
        <taxon>Pseudomonadati</taxon>
        <taxon>Thermodesulfobacteriota</taxon>
        <taxon>Thermodesulfobacteria</taxon>
        <taxon>Thermodesulfobacteriales</taxon>
        <taxon>Thermodesulfobacteriaceae</taxon>
        <taxon>Thermodesulfobacterium</taxon>
    </lineage>
</organism>
<name>A0A2N7PND2_9BACT</name>
<dbReference type="InterPro" id="IPR010445">
    <property type="entry name" value="LapA_dom"/>
</dbReference>
<dbReference type="Pfam" id="PF06305">
    <property type="entry name" value="LapA_dom"/>
    <property type="match status" value="1"/>
</dbReference>
<evidence type="ECO:0000313" key="9">
    <source>
        <dbReference type="Proteomes" id="UP000235460"/>
    </source>
</evidence>
<evidence type="ECO:0000256" key="5">
    <source>
        <dbReference type="SAM" id="Phobius"/>
    </source>
</evidence>
<protein>
    <recommendedName>
        <fullName evidence="6">Lipopolysaccharide assembly protein A domain-containing protein</fullName>
    </recommendedName>
</protein>
<evidence type="ECO:0000313" key="8">
    <source>
        <dbReference type="EMBL" id="PMP95630.1"/>
    </source>
</evidence>
<dbReference type="GO" id="GO:0005886">
    <property type="term" value="C:plasma membrane"/>
    <property type="evidence" value="ECO:0007669"/>
    <property type="project" value="InterPro"/>
</dbReference>
<keyword evidence="4 5" id="KW-0472">Membrane</keyword>